<dbReference type="InterPro" id="IPR029058">
    <property type="entry name" value="AB_hydrolase_fold"/>
</dbReference>
<dbReference type="InterPro" id="IPR013094">
    <property type="entry name" value="AB_hydrolase_3"/>
</dbReference>
<dbReference type="AlphaFoldDB" id="A0A2A2AIU0"/>
<evidence type="ECO:0000313" key="4">
    <source>
        <dbReference type="Proteomes" id="UP000218054"/>
    </source>
</evidence>
<evidence type="ECO:0000313" key="3">
    <source>
        <dbReference type="EMBL" id="PAT37663.1"/>
    </source>
</evidence>
<feature type="domain" description="Alpha/beta hydrolase fold-3" evidence="2">
    <location>
        <begin position="79"/>
        <end position="193"/>
    </location>
</feature>
<dbReference type="EMBL" id="NSJB01000002">
    <property type="protein sequence ID" value="PAT37663.1"/>
    <property type="molecule type" value="Genomic_DNA"/>
</dbReference>
<evidence type="ECO:0000256" key="1">
    <source>
        <dbReference type="ARBA" id="ARBA00022801"/>
    </source>
</evidence>
<dbReference type="SUPFAM" id="SSF53474">
    <property type="entry name" value="alpha/beta-Hydrolases"/>
    <property type="match status" value="1"/>
</dbReference>
<dbReference type="Proteomes" id="UP000218054">
    <property type="component" value="Unassembled WGS sequence"/>
</dbReference>
<organism evidence="3 4">
    <name type="scientific">Vandammella animalimorsus</name>
    <dbReference type="NCBI Taxonomy" id="2029117"/>
    <lineage>
        <taxon>Bacteria</taxon>
        <taxon>Pseudomonadati</taxon>
        <taxon>Pseudomonadota</taxon>
        <taxon>Betaproteobacteria</taxon>
        <taxon>Burkholderiales</taxon>
        <taxon>Comamonadaceae</taxon>
        <taxon>Vandammella</taxon>
    </lineage>
</organism>
<proteinExistence type="predicted"/>
<dbReference type="RefSeq" id="WP_095539232.1">
    <property type="nucleotide sequence ID" value="NZ_NSJB01000002.1"/>
</dbReference>
<accession>A0A2A2AIU0</accession>
<keyword evidence="1" id="KW-0378">Hydrolase</keyword>
<dbReference type="InterPro" id="IPR050300">
    <property type="entry name" value="GDXG_lipolytic_enzyme"/>
</dbReference>
<reference evidence="3 4" key="1">
    <citation type="submission" date="2017-08" db="EMBL/GenBank/DDBJ databases">
        <title>WGS of Clinical strains of the CDC Group NO-1 linked to zoonotic infections in humans.</title>
        <authorList>
            <person name="Bernier A.-M."/>
            <person name="Bernard K."/>
        </authorList>
    </citation>
    <scope>NUCLEOTIDE SEQUENCE [LARGE SCALE GENOMIC DNA]</scope>
    <source>
        <strain evidence="3 4">NML00-0135</strain>
    </source>
</reference>
<name>A0A2A2AIU0_9BURK</name>
<dbReference type="Gene3D" id="3.40.50.1820">
    <property type="entry name" value="alpha/beta hydrolase"/>
    <property type="match status" value="1"/>
</dbReference>
<dbReference type="GO" id="GO:0016787">
    <property type="term" value="F:hydrolase activity"/>
    <property type="evidence" value="ECO:0007669"/>
    <property type="project" value="UniProtKB-KW"/>
</dbReference>
<dbReference type="PANTHER" id="PTHR48081:SF33">
    <property type="entry name" value="KYNURENINE FORMAMIDASE"/>
    <property type="match status" value="1"/>
</dbReference>
<gene>
    <name evidence="3" type="ORF">CK625_05170</name>
</gene>
<keyword evidence="4" id="KW-1185">Reference proteome</keyword>
<comment type="caution">
    <text evidence="3">The sequence shown here is derived from an EMBL/GenBank/DDBJ whole genome shotgun (WGS) entry which is preliminary data.</text>
</comment>
<dbReference type="PANTHER" id="PTHR48081">
    <property type="entry name" value="AB HYDROLASE SUPERFAMILY PROTEIN C4A8.06C"/>
    <property type="match status" value="1"/>
</dbReference>
<evidence type="ECO:0000259" key="2">
    <source>
        <dbReference type="Pfam" id="PF07859"/>
    </source>
</evidence>
<sequence>MNDSNTMPSLYRDLPTQEAIDQAYNPSLGLDLGAIVQHFETQSERARQRWRYIPDVPYGPTREEKLDIFPADRPDAPVLLFIHGGYWRSRCARDFSAIAQGPRELGMTVVLIDYALCPKVTLDEISRQARASLVWVRRHIAQYNGDPGRITLAGHSAGAHLAAMCLQTPWQRDYGLPQDLARAALLISGIYDIAPLRYSYLQPAIQLDSGIIARNSPMFGVQPSQAQALLTWGADESSEFARQSQDFLAQWHGAGNQGSALALPGANHYTALDGLGRADSALCQWLAQHG</sequence>
<dbReference type="Pfam" id="PF07859">
    <property type="entry name" value="Abhydrolase_3"/>
    <property type="match status" value="1"/>
</dbReference>
<protein>
    <submittedName>
        <fullName evidence="3">Esterase</fullName>
    </submittedName>
</protein>